<name>A0A975AGJ5_9FIRM</name>
<evidence type="ECO:0000259" key="7">
    <source>
        <dbReference type="PROSITE" id="PS51160"/>
    </source>
</evidence>
<keyword evidence="9" id="KW-1185">Reference proteome</keyword>
<dbReference type="InterPro" id="IPR001792">
    <property type="entry name" value="Acylphosphatase-like_dom"/>
</dbReference>
<dbReference type="GO" id="GO:0003998">
    <property type="term" value="F:acylphosphatase activity"/>
    <property type="evidence" value="ECO:0007669"/>
    <property type="project" value="UniProtKB-EC"/>
</dbReference>
<gene>
    <name evidence="8" type="ORF">J0B03_06265</name>
</gene>
<evidence type="ECO:0000256" key="2">
    <source>
        <dbReference type="ARBA" id="ARBA00012150"/>
    </source>
</evidence>
<dbReference type="EC" id="3.6.1.7" evidence="2 5"/>
<evidence type="ECO:0000256" key="5">
    <source>
        <dbReference type="PROSITE-ProRule" id="PRU00520"/>
    </source>
</evidence>
<dbReference type="Gene3D" id="3.30.70.100">
    <property type="match status" value="1"/>
</dbReference>
<accession>A0A975AGJ5</accession>
<evidence type="ECO:0000256" key="4">
    <source>
        <dbReference type="ARBA" id="ARBA00047645"/>
    </source>
</evidence>
<reference evidence="8" key="1">
    <citation type="submission" date="2021-03" db="EMBL/GenBank/DDBJ databases">
        <title>Alkalibacter marinus sp. nov., isolated from tidal flat sediment.</title>
        <authorList>
            <person name="Namirimu T."/>
            <person name="Yang J.-A."/>
            <person name="Yang S.-H."/>
            <person name="Kim Y.-J."/>
            <person name="Kwon K.K."/>
        </authorList>
    </citation>
    <scope>NUCLEOTIDE SEQUENCE</scope>
    <source>
        <strain evidence="8">ES005</strain>
    </source>
</reference>
<feature type="domain" description="Acylphosphatase-like" evidence="7">
    <location>
        <begin position="2"/>
        <end position="90"/>
    </location>
</feature>
<dbReference type="PANTHER" id="PTHR47268">
    <property type="entry name" value="ACYLPHOSPHATASE"/>
    <property type="match status" value="1"/>
</dbReference>
<dbReference type="InterPro" id="IPR036046">
    <property type="entry name" value="Acylphosphatase-like_dom_sf"/>
</dbReference>
<dbReference type="PANTHER" id="PTHR47268:SF4">
    <property type="entry name" value="ACYLPHOSPHATASE"/>
    <property type="match status" value="1"/>
</dbReference>
<evidence type="ECO:0000256" key="1">
    <source>
        <dbReference type="ARBA" id="ARBA00005614"/>
    </source>
</evidence>
<feature type="active site" evidence="5">
    <location>
        <position position="17"/>
    </location>
</feature>
<feature type="active site" evidence="5">
    <location>
        <position position="35"/>
    </location>
</feature>
<protein>
    <recommendedName>
        <fullName evidence="3 5">acylphosphatase</fullName>
        <ecNumber evidence="2 5">3.6.1.7</ecNumber>
    </recommendedName>
</protein>
<dbReference type="RefSeq" id="WP_207298792.1">
    <property type="nucleotide sequence ID" value="NZ_CP071444.1"/>
</dbReference>
<dbReference type="AlphaFoldDB" id="A0A975AGJ5"/>
<dbReference type="PROSITE" id="PS51160">
    <property type="entry name" value="ACYLPHOSPHATASE_3"/>
    <property type="match status" value="1"/>
</dbReference>
<evidence type="ECO:0000256" key="6">
    <source>
        <dbReference type="RuleBase" id="RU004168"/>
    </source>
</evidence>
<dbReference type="InterPro" id="IPR020456">
    <property type="entry name" value="Acylphosphatase"/>
</dbReference>
<organism evidence="8 9">
    <name type="scientific">Alkalibacter rhizosphaerae</name>
    <dbReference type="NCBI Taxonomy" id="2815577"/>
    <lineage>
        <taxon>Bacteria</taxon>
        <taxon>Bacillati</taxon>
        <taxon>Bacillota</taxon>
        <taxon>Clostridia</taxon>
        <taxon>Eubacteriales</taxon>
        <taxon>Eubacteriaceae</taxon>
        <taxon>Alkalibacter</taxon>
    </lineage>
</organism>
<dbReference type="Pfam" id="PF00708">
    <property type="entry name" value="Acylphosphatase"/>
    <property type="match status" value="1"/>
</dbReference>
<dbReference type="InterPro" id="IPR017968">
    <property type="entry name" value="Acylphosphatase_CS"/>
</dbReference>
<dbReference type="SUPFAM" id="SSF54975">
    <property type="entry name" value="Acylphosphatase/BLUF domain-like"/>
    <property type="match status" value="1"/>
</dbReference>
<keyword evidence="5" id="KW-0378">Hydrolase</keyword>
<proteinExistence type="inferred from homology"/>
<comment type="similarity">
    <text evidence="1 6">Belongs to the acylphosphatase family.</text>
</comment>
<dbReference type="PROSITE" id="PS00150">
    <property type="entry name" value="ACYLPHOSPHATASE_1"/>
    <property type="match status" value="1"/>
</dbReference>
<dbReference type="KEGG" id="alka:J0B03_06265"/>
<evidence type="ECO:0000313" key="9">
    <source>
        <dbReference type="Proteomes" id="UP000663499"/>
    </source>
</evidence>
<comment type="catalytic activity">
    <reaction evidence="4 5">
        <text>an acyl phosphate + H2O = a carboxylate + phosphate + H(+)</text>
        <dbReference type="Rhea" id="RHEA:14965"/>
        <dbReference type="ChEBI" id="CHEBI:15377"/>
        <dbReference type="ChEBI" id="CHEBI:15378"/>
        <dbReference type="ChEBI" id="CHEBI:29067"/>
        <dbReference type="ChEBI" id="CHEBI:43474"/>
        <dbReference type="ChEBI" id="CHEBI:59918"/>
        <dbReference type="EC" id="3.6.1.7"/>
    </reaction>
</comment>
<dbReference type="Proteomes" id="UP000663499">
    <property type="component" value="Chromosome"/>
</dbReference>
<dbReference type="EMBL" id="CP071444">
    <property type="protein sequence ID" value="QSX07447.1"/>
    <property type="molecule type" value="Genomic_DNA"/>
</dbReference>
<evidence type="ECO:0000313" key="8">
    <source>
        <dbReference type="EMBL" id="QSX07447.1"/>
    </source>
</evidence>
<sequence length="91" mass="10550">MRVNLLIEGRVQGVGFRWFARELALELGLTGNVRNNADSTVEINAQGDQVPIERFIYYLYEGPNRFARVDHVRVREIEEVEAEKDFEVVLL</sequence>
<evidence type="ECO:0000256" key="3">
    <source>
        <dbReference type="ARBA" id="ARBA00015991"/>
    </source>
</evidence>